<dbReference type="InterPro" id="IPR025110">
    <property type="entry name" value="AMP-bd_C"/>
</dbReference>
<proteinExistence type="inferred from homology"/>
<evidence type="ECO:0000313" key="5">
    <source>
        <dbReference type="EMBL" id="KAF2757258.1"/>
    </source>
</evidence>
<keyword evidence="6" id="KW-1185">Reference proteome</keyword>
<dbReference type="SUPFAM" id="SSF56801">
    <property type="entry name" value="Acetyl-CoA synthetase-like"/>
    <property type="match status" value="1"/>
</dbReference>
<dbReference type="InterPro" id="IPR042099">
    <property type="entry name" value="ANL_N_sf"/>
</dbReference>
<comment type="similarity">
    <text evidence="1">Belongs to the ATP-dependent AMP-binding enzyme family.</text>
</comment>
<dbReference type="GeneID" id="54485312"/>
<feature type="domain" description="AMP-dependent synthetase/ligase" evidence="3">
    <location>
        <begin position="31"/>
        <end position="400"/>
    </location>
</feature>
<dbReference type="PANTHER" id="PTHR24096">
    <property type="entry name" value="LONG-CHAIN-FATTY-ACID--COA LIGASE"/>
    <property type="match status" value="1"/>
</dbReference>
<dbReference type="PANTHER" id="PTHR24096:SF149">
    <property type="entry name" value="AMP-BINDING DOMAIN-CONTAINING PROTEIN-RELATED"/>
    <property type="match status" value="1"/>
</dbReference>
<dbReference type="Gene3D" id="3.40.50.12780">
    <property type="entry name" value="N-terminal domain of ligase-like"/>
    <property type="match status" value="1"/>
</dbReference>
<dbReference type="Pfam" id="PF13193">
    <property type="entry name" value="AMP-binding_C"/>
    <property type="match status" value="1"/>
</dbReference>
<organism evidence="5 6">
    <name type="scientific">Pseudovirgaria hyperparasitica</name>
    <dbReference type="NCBI Taxonomy" id="470096"/>
    <lineage>
        <taxon>Eukaryota</taxon>
        <taxon>Fungi</taxon>
        <taxon>Dikarya</taxon>
        <taxon>Ascomycota</taxon>
        <taxon>Pezizomycotina</taxon>
        <taxon>Dothideomycetes</taxon>
        <taxon>Dothideomycetes incertae sedis</taxon>
        <taxon>Acrospermales</taxon>
        <taxon>Acrospermaceae</taxon>
        <taxon>Pseudovirgaria</taxon>
    </lineage>
</organism>
<dbReference type="AlphaFoldDB" id="A0A6A6W2U6"/>
<dbReference type="RefSeq" id="XP_033599709.1">
    <property type="nucleotide sequence ID" value="XM_033744258.1"/>
</dbReference>
<dbReference type="InterPro" id="IPR045851">
    <property type="entry name" value="AMP-bd_C_sf"/>
</dbReference>
<reference evidence="5" key="1">
    <citation type="journal article" date="2020" name="Stud. Mycol.">
        <title>101 Dothideomycetes genomes: a test case for predicting lifestyles and emergence of pathogens.</title>
        <authorList>
            <person name="Haridas S."/>
            <person name="Albert R."/>
            <person name="Binder M."/>
            <person name="Bloem J."/>
            <person name="Labutti K."/>
            <person name="Salamov A."/>
            <person name="Andreopoulos B."/>
            <person name="Baker S."/>
            <person name="Barry K."/>
            <person name="Bills G."/>
            <person name="Bluhm B."/>
            <person name="Cannon C."/>
            <person name="Castanera R."/>
            <person name="Culley D."/>
            <person name="Daum C."/>
            <person name="Ezra D."/>
            <person name="Gonzalez J."/>
            <person name="Henrissat B."/>
            <person name="Kuo A."/>
            <person name="Liang C."/>
            <person name="Lipzen A."/>
            <person name="Lutzoni F."/>
            <person name="Magnuson J."/>
            <person name="Mondo S."/>
            <person name="Nolan M."/>
            <person name="Ohm R."/>
            <person name="Pangilinan J."/>
            <person name="Park H.-J."/>
            <person name="Ramirez L."/>
            <person name="Alfaro M."/>
            <person name="Sun H."/>
            <person name="Tritt A."/>
            <person name="Yoshinaga Y."/>
            <person name="Zwiers L.-H."/>
            <person name="Turgeon B."/>
            <person name="Goodwin S."/>
            <person name="Spatafora J."/>
            <person name="Crous P."/>
            <person name="Grigoriev I."/>
        </authorList>
    </citation>
    <scope>NUCLEOTIDE SEQUENCE</scope>
    <source>
        <strain evidence="5">CBS 121739</strain>
    </source>
</reference>
<dbReference type="OrthoDB" id="6509636at2759"/>
<dbReference type="PROSITE" id="PS00455">
    <property type="entry name" value="AMP_BINDING"/>
    <property type="match status" value="1"/>
</dbReference>
<evidence type="ECO:0000259" key="3">
    <source>
        <dbReference type="Pfam" id="PF00501"/>
    </source>
</evidence>
<evidence type="ECO:0000313" key="6">
    <source>
        <dbReference type="Proteomes" id="UP000799437"/>
    </source>
</evidence>
<gene>
    <name evidence="5" type="ORF">EJ05DRAFT_477465</name>
</gene>
<evidence type="ECO:0000259" key="4">
    <source>
        <dbReference type="Pfam" id="PF13193"/>
    </source>
</evidence>
<dbReference type="CDD" id="cd05911">
    <property type="entry name" value="Firefly_Luc_like"/>
    <property type="match status" value="1"/>
</dbReference>
<dbReference type="InterPro" id="IPR000873">
    <property type="entry name" value="AMP-dep_synth/lig_dom"/>
</dbReference>
<dbReference type="EMBL" id="ML996574">
    <property type="protein sequence ID" value="KAF2757258.1"/>
    <property type="molecule type" value="Genomic_DNA"/>
</dbReference>
<feature type="domain" description="AMP-binding enzyme C-terminal" evidence="4">
    <location>
        <begin position="451"/>
        <end position="531"/>
    </location>
</feature>
<dbReference type="Proteomes" id="UP000799437">
    <property type="component" value="Unassembled WGS sequence"/>
</dbReference>
<dbReference type="Gene3D" id="3.30.300.30">
    <property type="match status" value="1"/>
</dbReference>
<dbReference type="InterPro" id="IPR020845">
    <property type="entry name" value="AMP-binding_CS"/>
</dbReference>
<sequence length="552" mass="61378">MPTSSVYPDVDIPDVDIWGFLFEGEHRIPYPEDKVIYIDPYTSRSYTFKQVKDTAIDFGKGLKAVWDFQKNDVVCLYTPNCIDTPAIIWGTQWAGGIISPANPGYSPEELAFQLKDSGASVIITQMPMLEHARKAAKIAGVSEDRIAVIGDQKDPQARVKHFTSIRNISGATRYRRVKKKSTDLAFLVYSSGTTGLPKGVMLSHRNIVANSLQGATLEGNLAWNNGPNGEGDKILGFLPFFHIYGLTCLIHHAIYRGIQLYVMPKFDLPDFCRFIQEFKITFVYAVPPVILLLAKHEIVSKYDLSSLRMLNSGAAPLTKDIILAIHERLGVRVKQGYGLSETSPTTHLQAWEAWNNPWGSVGKLLPNLSAKYVGEDEKEVEAGQVGELWMKGPNIFMGYLNNEKGTRDCLTEDGWFRTGDVGYQDKDGNFFITDRVKELIKYKGFQVPPAELEGYLAGHAKIDDVAVLGIYSEEQATELPRAYIVLKKGVSADKSTADEISNWLAGKVASHKKLRGGIRFTDEIPKSVSGKILRRVLKEQAKTEDGAPKAKL</sequence>
<dbReference type="Pfam" id="PF00501">
    <property type="entry name" value="AMP-binding"/>
    <property type="match status" value="1"/>
</dbReference>
<evidence type="ECO:0000256" key="2">
    <source>
        <dbReference type="ARBA" id="ARBA00022598"/>
    </source>
</evidence>
<dbReference type="GO" id="GO:0016405">
    <property type="term" value="F:CoA-ligase activity"/>
    <property type="evidence" value="ECO:0007669"/>
    <property type="project" value="TreeGrafter"/>
</dbReference>
<accession>A0A6A6W2U6</accession>
<keyword evidence="2 5" id="KW-0436">Ligase</keyword>
<name>A0A6A6W2U6_9PEZI</name>
<protein>
    <submittedName>
        <fullName evidence="5">Putative phenylacetyl-CoA ligase</fullName>
    </submittedName>
</protein>
<evidence type="ECO:0000256" key="1">
    <source>
        <dbReference type="ARBA" id="ARBA00006432"/>
    </source>
</evidence>